<feature type="non-terminal residue" evidence="2">
    <location>
        <position position="98"/>
    </location>
</feature>
<evidence type="ECO:0000259" key="1">
    <source>
        <dbReference type="Pfam" id="PF13514"/>
    </source>
</evidence>
<sequence length="98" mass="10874">MRIDRLDLIAYGPFTDKSLNLSNGDSGLHLIYGDNEAGKSTSLRALIAWLFGIPARTNDNYLHSNPQLRIGGKLRLSSGEELEFTRRKGTKNTLLELG</sequence>
<comment type="caution">
    <text evidence="2">The sequence shown here is derived from an EMBL/GenBank/DDBJ whole genome shotgun (WGS) entry which is preliminary data.</text>
</comment>
<feature type="domain" description="YhaN AAA" evidence="1">
    <location>
        <begin position="1"/>
        <end position="96"/>
    </location>
</feature>
<dbReference type="PANTHER" id="PTHR41259:SF1">
    <property type="entry name" value="DOUBLE-STRAND BREAK REPAIR RAD50 ATPASE, PUTATIVE-RELATED"/>
    <property type="match status" value="1"/>
</dbReference>
<dbReference type="EMBL" id="BARV01027315">
    <property type="protein sequence ID" value="GAI35874.1"/>
    <property type="molecule type" value="Genomic_DNA"/>
</dbReference>
<proteinExistence type="predicted"/>
<dbReference type="SUPFAM" id="SSF52540">
    <property type="entry name" value="P-loop containing nucleoside triphosphate hydrolases"/>
    <property type="match status" value="1"/>
</dbReference>
<dbReference type="Pfam" id="PF13514">
    <property type="entry name" value="AAA_27"/>
    <property type="match status" value="1"/>
</dbReference>
<name>X1PY44_9ZZZZ</name>
<dbReference type="AlphaFoldDB" id="X1PY44"/>
<gene>
    <name evidence="2" type="ORF">S06H3_43970</name>
</gene>
<reference evidence="2" key="1">
    <citation type="journal article" date="2014" name="Front. Microbiol.">
        <title>High frequency of phylogenetically diverse reductive dehalogenase-homologous genes in deep subseafloor sedimentary metagenomes.</title>
        <authorList>
            <person name="Kawai M."/>
            <person name="Futagami T."/>
            <person name="Toyoda A."/>
            <person name="Takaki Y."/>
            <person name="Nishi S."/>
            <person name="Hori S."/>
            <person name="Arai W."/>
            <person name="Tsubouchi T."/>
            <person name="Morono Y."/>
            <person name="Uchiyama I."/>
            <person name="Ito T."/>
            <person name="Fujiyama A."/>
            <person name="Inagaki F."/>
            <person name="Takami H."/>
        </authorList>
    </citation>
    <scope>NUCLEOTIDE SEQUENCE</scope>
    <source>
        <strain evidence="2">Expedition CK06-06</strain>
    </source>
</reference>
<accession>X1PY44</accession>
<dbReference type="InterPro" id="IPR038734">
    <property type="entry name" value="YhaN_AAA"/>
</dbReference>
<protein>
    <recommendedName>
        <fullName evidence="1">YhaN AAA domain-containing protein</fullName>
    </recommendedName>
</protein>
<organism evidence="2">
    <name type="scientific">marine sediment metagenome</name>
    <dbReference type="NCBI Taxonomy" id="412755"/>
    <lineage>
        <taxon>unclassified sequences</taxon>
        <taxon>metagenomes</taxon>
        <taxon>ecological metagenomes</taxon>
    </lineage>
</organism>
<dbReference type="PANTHER" id="PTHR41259">
    <property type="entry name" value="DOUBLE-STRAND BREAK REPAIR RAD50 ATPASE, PUTATIVE-RELATED"/>
    <property type="match status" value="1"/>
</dbReference>
<dbReference type="Gene3D" id="3.40.50.300">
    <property type="entry name" value="P-loop containing nucleotide triphosphate hydrolases"/>
    <property type="match status" value="1"/>
</dbReference>
<evidence type="ECO:0000313" key="2">
    <source>
        <dbReference type="EMBL" id="GAI35874.1"/>
    </source>
</evidence>
<dbReference type="InterPro" id="IPR027417">
    <property type="entry name" value="P-loop_NTPase"/>
</dbReference>